<reference evidence="2 3" key="1">
    <citation type="submission" date="2019-03" db="EMBL/GenBank/DDBJ databases">
        <title>Genomic Encyclopedia of Type Strains, Phase IV (KMG-IV): sequencing the most valuable type-strain genomes for metagenomic binning, comparative biology and taxonomic classification.</title>
        <authorList>
            <person name="Goeker M."/>
        </authorList>
    </citation>
    <scope>NUCLEOTIDE SEQUENCE [LARGE SCALE GENOMIC DNA]</scope>
    <source>
        <strain evidence="2 3">DSM 24455</strain>
    </source>
</reference>
<feature type="transmembrane region" description="Helical" evidence="1">
    <location>
        <begin position="115"/>
        <end position="136"/>
    </location>
</feature>
<organism evidence="2 3">
    <name type="scientific">Fonticella tunisiensis</name>
    <dbReference type="NCBI Taxonomy" id="1096341"/>
    <lineage>
        <taxon>Bacteria</taxon>
        <taxon>Bacillati</taxon>
        <taxon>Bacillota</taxon>
        <taxon>Clostridia</taxon>
        <taxon>Eubacteriales</taxon>
        <taxon>Clostridiaceae</taxon>
        <taxon>Fonticella</taxon>
    </lineage>
</organism>
<keyword evidence="1" id="KW-1133">Transmembrane helix</keyword>
<accession>A0A4R7K8K2</accession>
<dbReference type="AlphaFoldDB" id="A0A4R7K8K2"/>
<keyword evidence="1" id="KW-0812">Transmembrane</keyword>
<comment type="caution">
    <text evidence="2">The sequence shown here is derived from an EMBL/GenBank/DDBJ whole genome shotgun (WGS) entry which is preliminary data.</text>
</comment>
<evidence type="ECO:0000256" key="1">
    <source>
        <dbReference type="SAM" id="Phobius"/>
    </source>
</evidence>
<feature type="transmembrane region" description="Helical" evidence="1">
    <location>
        <begin position="20"/>
        <end position="40"/>
    </location>
</feature>
<proteinExistence type="predicted"/>
<dbReference type="GO" id="GO:0022857">
    <property type="term" value="F:transmembrane transporter activity"/>
    <property type="evidence" value="ECO:0007669"/>
    <property type="project" value="InterPro"/>
</dbReference>
<dbReference type="Proteomes" id="UP000295325">
    <property type="component" value="Unassembled WGS sequence"/>
</dbReference>
<keyword evidence="3" id="KW-1185">Reference proteome</keyword>
<dbReference type="Pfam" id="PF12822">
    <property type="entry name" value="ECF_trnsprt"/>
    <property type="match status" value="1"/>
</dbReference>
<dbReference type="EMBL" id="SOAZ01000031">
    <property type="protein sequence ID" value="TDT50318.1"/>
    <property type="molecule type" value="Genomic_DNA"/>
</dbReference>
<keyword evidence="1" id="KW-0472">Membrane</keyword>
<dbReference type="OrthoDB" id="9813540at2"/>
<evidence type="ECO:0000313" key="3">
    <source>
        <dbReference type="Proteomes" id="UP000295325"/>
    </source>
</evidence>
<dbReference type="RefSeq" id="WP_133629259.1">
    <property type="nucleotide sequence ID" value="NZ_SOAZ01000031.1"/>
</dbReference>
<dbReference type="InterPro" id="IPR024529">
    <property type="entry name" value="ECF_trnsprt_substrate-spec"/>
</dbReference>
<protein>
    <submittedName>
        <fullName evidence="2">Putative membrane protein</fullName>
    </submittedName>
</protein>
<name>A0A4R7K8K2_9CLOT</name>
<sequence>MSMVNVKKSSFLTTARVTRIGILSAIAIMMSLTPLGYIPLPAMKITFMHVPVIIAAMVDGAPGGIVVGFIFGLSSLFINLSGPMAPVFINPLVSIFPRVMIGVVSYFVYKRTKNVPLTAALGTLTNTVGVLSMIYVFAAQTFANIKKEAVSSIGKILIGIGITNGPLEIIAAVIISVGVMKALRKFIR</sequence>
<feature type="transmembrane region" description="Helical" evidence="1">
    <location>
        <begin position="84"/>
        <end position="108"/>
    </location>
</feature>
<dbReference type="Gene3D" id="1.10.1760.20">
    <property type="match status" value="1"/>
</dbReference>
<evidence type="ECO:0000313" key="2">
    <source>
        <dbReference type="EMBL" id="TDT50318.1"/>
    </source>
</evidence>
<feature type="transmembrane region" description="Helical" evidence="1">
    <location>
        <begin position="156"/>
        <end position="180"/>
    </location>
</feature>
<gene>
    <name evidence="2" type="ORF">EDD71_13121</name>
</gene>
<feature type="transmembrane region" description="Helical" evidence="1">
    <location>
        <begin position="52"/>
        <end position="78"/>
    </location>
</feature>